<dbReference type="InterPro" id="IPR001789">
    <property type="entry name" value="Sig_transdc_resp-reg_receiver"/>
</dbReference>
<dbReference type="SMART" id="SM00448">
    <property type="entry name" value="REC"/>
    <property type="match status" value="1"/>
</dbReference>
<name>A0A9X4MES2_9BACT</name>
<dbReference type="PANTHER" id="PTHR44591:SF25">
    <property type="entry name" value="CHEMOTAXIS TWO-COMPONENT RESPONSE REGULATOR"/>
    <property type="match status" value="1"/>
</dbReference>
<reference evidence="4" key="1">
    <citation type="journal article" date="2022" name="bioRxiv">
        <title>Thiovibrio frasassiensisgen. nov., sp. nov., an autotrophic, elemental sulfur disproportionating bacterium isolated from sulfidic karst sediment, and proposal of Thiovibrionaceae fam. nov.</title>
        <authorList>
            <person name="Aronson H."/>
            <person name="Thomas C."/>
            <person name="Bhattacharyya M."/>
            <person name="Eckstein S."/>
            <person name="Jensen S."/>
            <person name="Barco R."/>
            <person name="Macalady J."/>
            <person name="Amend J."/>
        </authorList>
    </citation>
    <scope>NUCLEOTIDE SEQUENCE</scope>
    <source>
        <strain evidence="4">RS19-109</strain>
    </source>
</reference>
<protein>
    <submittedName>
        <fullName evidence="4">Response regulator</fullName>
    </submittedName>
</protein>
<dbReference type="Pfam" id="PF00072">
    <property type="entry name" value="Response_reg"/>
    <property type="match status" value="1"/>
</dbReference>
<dbReference type="SUPFAM" id="SSF52172">
    <property type="entry name" value="CheY-like"/>
    <property type="match status" value="1"/>
</dbReference>
<feature type="domain" description="Response regulatory" evidence="3">
    <location>
        <begin position="4"/>
        <end position="123"/>
    </location>
</feature>
<feature type="modified residue" description="4-aspartylphosphate" evidence="2">
    <location>
        <position position="56"/>
    </location>
</feature>
<dbReference type="PROSITE" id="PS50110">
    <property type="entry name" value="RESPONSE_REGULATORY"/>
    <property type="match status" value="1"/>
</dbReference>
<keyword evidence="1 2" id="KW-0597">Phosphoprotein</keyword>
<proteinExistence type="predicted"/>
<sequence>MAFNILVADDSETMRAVIKKTVSMSGVPVGEFHDACNGKEALAILAETWIDVILSDINMPEMGGMELLKKVSEDEELRKIPLIFITTEASDARREEAQKYGVAGYVKKPFQPETIKAILYEVLEKAYAHRLEEKPGEEPAEESDF</sequence>
<dbReference type="InterPro" id="IPR011006">
    <property type="entry name" value="CheY-like_superfamily"/>
</dbReference>
<reference evidence="4" key="2">
    <citation type="submission" date="2022-10" db="EMBL/GenBank/DDBJ databases">
        <authorList>
            <person name="Aronson H.S."/>
        </authorList>
    </citation>
    <scope>NUCLEOTIDE SEQUENCE</scope>
    <source>
        <strain evidence="4">RS19-109</strain>
    </source>
</reference>
<evidence type="ECO:0000259" key="3">
    <source>
        <dbReference type="PROSITE" id="PS50110"/>
    </source>
</evidence>
<dbReference type="RefSeq" id="WP_307631790.1">
    <property type="nucleotide sequence ID" value="NZ_JAPHEH010000001.1"/>
</dbReference>
<dbReference type="GO" id="GO:0000160">
    <property type="term" value="P:phosphorelay signal transduction system"/>
    <property type="evidence" value="ECO:0007669"/>
    <property type="project" value="InterPro"/>
</dbReference>
<dbReference type="EMBL" id="JAPHEH010000001">
    <property type="protein sequence ID" value="MDG4474810.1"/>
    <property type="molecule type" value="Genomic_DNA"/>
</dbReference>
<evidence type="ECO:0000256" key="1">
    <source>
        <dbReference type="ARBA" id="ARBA00022553"/>
    </source>
</evidence>
<gene>
    <name evidence="4" type="ORF">OLX77_01380</name>
</gene>
<dbReference type="AlphaFoldDB" id="A0A9X4MES2"/>
<evidence type="ECO:0000256" key="2">
    <source>
        <dbReference type="PROSITE-ProRule" id="PRU00169"/>
    </source>
</evidence>
<evidence type="ECO:0000313" key="4">
    <source>
        <dbReference type="EMBL" id="MDG4474810.1"/>
    </source>
</evidence>
<organism evidence="4 5">
    <name type="scientific">Thiovibrio frasassiensis</name>
    <dbReference type="NCBI Taxonomy" id="2984131"/>
    <lineage>
        <taxon>Bacteria</taxon>
        <taxon>Pseudomonadati</taxon>
        <taxon>Thermodesulfobacteriota</taxon>
        <taxon>Desulfobulbia</taxon>
        <taxon>Desulfobulbales</taxon>
        <taxon>Thiovibrionaceae</taxon>
        <taxon>Thiovibrio</taxon>
    </lineage>
</organism>
<dbReference type="InterPro" id="IPR050595">
    <property type="entry name" value="Bact_response_regulator"/>
</dbReference>
<keyword evidence="5" id="KW-1185">Reference proteome</keyword>
<dbReference type="Proteomes" id="UP001154240">
    <property type="component" value="Unassembled WGS sequence"/>
</dbReference>
<comment type="caution">
    <text evidence="4">The sequence shown here is derived from an EMBL/GenBank/DDBJ whole genome shotgun (WGS) entry which is preliminary data.</text>
</comment>
<dbReference type="Gene3D" id="3.40.50.2300">
    <property type="match status" value="1"/>
</dbReference>
<dbReference type="PANTHER" id="PTHR44591">
    <property type="entry name" value="STRESS RESPONSE REGULATOR PROTEIN 1"/>
    <property type="match status" value="1"/>
</dbReference>
<accession>A0A9X4MES2</accession>
<evidence type="ECO:0000313" key="5">
    <source>
        <dbReference type="Proteomes" id="UP001154240"/>
    </source>
</evidence>